<feature type="domain" description="DUF4283" evidence="1">
    <location>
        <begin position="42"/>
        <end position="123"/>
    </location>
</feature>
<accession>A0A7J6EK21</accession>
<dbReference type="AlphaFoldDB" id="A0A7J6EK21"/>
<dbReference type="EMBL" id="JAATIP010000222">
    <property type="protein sequence ID" value="KAF4358675.1"/>
    <property type="molecule type" value="Genomic_DNA"/>
</dbReference>
<gene>
    <name evidence="2" type="ORF">F8388_005615</name>
</gene>
<evidence type="ECO:0000259" key="1">
    <source>
        <dbReference type="Pfam" id="PF14111"/>
    </source>
</evidence>
<organism evidence="2 3">
    <name type="scientific">Cannabis sativa</name>
    <name type="common">Hemp</name>
    <name type="synonym">Marijuana</name>
    <dbReference type="NCBI Taxonomy" id="3483"/>
    <lineage>
        <taxon>Eukaryota</taxon>
        <taxon>Viridiplantae</taxon>
        <taxon>Streptophyta</taxon>
        <taxon>Embryophyta</taxon>
        <taxon>Tracheophyta</taxon>
        <taxon>Spermatophyta</taxon>
        <taxon>Magnoliopsida</taxon>
        <taxon>eudicotyledons</taxon>
        <taxon>Gunneridae</taxon>
        <taxon>Pentapetalae</taxon>
        <taxon>rosids</taxon>
        <taxon>fabids</taxon>
        <taxon>Rosales</taxon>
        <taxon>Cannabaceae</taxon>
        <taxon>Cannabis</taxon>
    </lineage>
</organism>
<dbReference type="Proteomes" id="UP000525078">
    <property type="component" value="Unassembled WGS sequence"/>
</dbReference>
<evidence type="ECO:0000313" key="2">
    <source>
        <dbReference type="EMBL" id="KAF4358675.1"/>
    </source>
</evidence>
<proteinExistence type="predicted"/>
<dbReference type="PANTHER" id="PTHR33233:SF14">
    <property type="entry name" value="ENDONUCLEASE_EXONUCLEASE_PHOSPHATASE"/>
    <property type="match status" value="1"/>
</dbReference>
<reference evidence="2 3" key="1">
    <citation type="journal article" date="2020" name="bioRxiv">
        <title>Sequence and annotation of 42 cannabis genomes reveals extensive copy number variation in cannabinoid synthesis and pathogen resistance genes.</title>
        <authorList>
            <person name="Mckernan K.J."/>
            <person name="Helbert Y."/>
            <person name="Kane L.T."/>
            <person name="Ebling H."/>
            <person name="Zhang L."/>
            <person name="Liu B."/>
            <person name="Eaton Z."/>
            <person name="Mclaughlin S."/>
            <person name="Kingan S."/>
            <person name="Baybayan P."/>
            <person name="Concepcion G."/>
            <person name="Jordan M."/>
            <person name="Riva A."/>
            <person name="Barbazuk W."/>
            <person name="Harkins T."/>
        </authorList>
    </citation>
    <scope>NUCLEOTIDE SEQUENCE [LARGE SCALE GENOMIC DNA]</scope>
    <source>
        <strain evidence="3">cv. Jamaican Lion 4</strain>
        <tissue evidence="2">Leaf</tissue>
    </source>
</reference>
<dbReference type="PANTHER" id="PTHR33233">
    <property type="entry name" value="ENDONUCLEASE/EXONUCLEASE/PHOSPHATASE"/>
    <property type="match status" value="1"/>
</dbReference>
<protein>
    <recommendedName>
        <fullName evidence="1">DUF4283 domain-containing protein</fullName>
    </recommendedName>
</protein>
<dbReference type="Pfam" id="PF14111">
    <property type="entry name" value="DUF4283"/>
    <property type="match status" value="1"/>
</dbReference>
<comment type="caution">
    <text evidence="2">The sequence shown here is derived from an EMBL/GenBank/DDBJ whole genome shotgun (WGS) entry which is preliminary data.</text>
</comment>
<name>A0A7J6EK21_CANSA</name>
<evidence type="ECO:0000313" key="3">
    <source>
        <dbReference type="Proteomes" id="UP000525078"/>
    </source>
</evidence>
<sequence length="206" mass="24094">MNSTPPILHSASVLRNLENSFKCSSKGSKVKIELEDIEEEVNLWKPSIVCYVLGSNPPLHILEGFTKRIWKDKVDKVRMLAYSIFNIRFNSIDDRDSVLNGSYIFFNRRPVIMKSWDPNTNFKKKDVKVIPIWIQLEDLDLKYWRQKSLFKIMEGRRTISTKIINRGPALSKSQATMLIQKFTKEGVRQVLFKIPRNKALEPDRDH</sequence>
<dbReference type="InterPro" id="IPR025558">
    <property type="entry name" value="DUF4283"/>
</dbReference>